<evidence type="ECO:0000256" key="11">
    <source>
        <dbReference type="PROSITE-ProRule" id="PRU00221"/>
    </source>
</evidence>
<feature type="compositionally biased region" description="Polar residues" evidence="12">
    <location>
        <begin position="675"/>
        <end position="692"/>
    </location>
</feature>
<feature type="compositionally biased region" description="Acidic residues" evidence="12">
    <location>
        <begin position="21"/>
        <end position="31"/>
    </location>
</feature>
<dbReference type="Pfam" id="PF00400">
    <property type="entry name" value="WD40"/>
    <property type="match status" value="2"/>
</dbReference>
<dbReference type="PRINTS" id="PR00153">
    <property type="entry name" value="CSAPPISMRASE"/>
</dbReference>
<evidence type="ECO:0000256" key="9">
    <source>
        <dbReference type="ARBA" id="ARBA00029569"/>
    </source>
</evidence>
<dbReference type="Pfam" id="PF00160">
    <property type="entry name" value="Pro_isomerase"/>
    <property type="match status" value="1"/>
</dbReference>
<dbReference type="InterPro" id="IPR001680">
    <property type="entry name" value="WD40_rpt"/>
</dbReference>
<dbReference type="EMBL" id="JAJSPL020000009">
    <property type="protein sequence ID" value="KAK7745010.1"/>
    <property type="molecule type" value="Genomic_DNA"/>
</dbReference>
<comment type="catalytic activity">
    <reaction evidence="1">
        <text>[protein]-peptidylproline (omega=180) = [protein]-peptidylproline (omega=0)</text>
        <dbReference type="Rhea" id="RHEA:16237"/>
        <dbReference type="Rhea" id="RHEA-COMP:10747"/>
        <dbReference type="Rhea" id="RHEA-COMP:10748"/>
        <dbReference type="ChEBI" id="CHEBI:83833"/>
        <dbReference type="ChEBI" id="CHEBI:83834"/>
        <dbReference type="EC" id="5.2.1.8"/>
    </reaction>
</comment>
<dbReference type="SUPFAM" id="SSF50978">
    <property type="entry name" value="WD40 repeat-like"/>
    <property type="match status" value="1"/>
</dbReference>
<feature type="compositionally biased region" description="Low complexity" evidence="12">
    <location>
        <begin position="836"/>
        <end position="849"/>
    </location>
</feature>
<dbReference type="EC" id="5.2.1.8" evidence="3"/>
<sequence>MTENKQDDDVKSQKRDRSEFEDGGSSSDDDMGPQLPSAAAPKKKRRVLPYEKLYVSALPKSTRYSKSLMHKEQLSFVTVTPNTDFLITASADGVVKFWKKVAEGIEFVKEFKAHQGAIHSVSVSADGRSFATAGADKSVKIFDVITFDLLAMLPLDYTPRCVCWVHKKGASLPQLAVSDDSKPIIHIYDGRGENQDPIHTVKGLHRTPVSLMAYNNAYDCVVSTDEGGMVEYWRPSGDFEKPENVFQFKSSTNLFDFKKAKSVPTSLTISPSGQQFVTLSMPDRKIRVFEFTTAKLHRTYDESMQVIEDMQQAGTGLQKLDPVEFGRRLAIEREVESPAHRNQANVIFDESGHFIIYGSIVGIKVLNTYTNQVVKVFGKDEQFRALNLAIYQGAPQKKGVTTVAMAASNNPLLEESEARDPTLVATGVGKVRFYMFTNEEDIPRSTRDVQNERPEVDRRKLKAAQEKKKETGNAAVIHTTYGDIHIRLFPDAAPKAVENFVTHSKRGYYNNVIFHRVIRKFMIQTGDPLGDGTGGESIWGKEFEDEFSSLKHDKPYTVSMANAGPGTNASQFFITTEKTPWLDNKHTIFGRAVQAQFILGTRYASTEEAGRPGTEETQQEWLLRTGETCDYSIRLNWEGRKKKNPGFETILFDTPSESSSSSRQQTHGPSDVKSGLSSATAARLTDGQTPASSPLGVNEHTAKSPSEHASVRTADSSSNSPFPGYSLFVSSFVGQARGDSDGVPLCSPGLASPICSQSQSHSGNSAAVPGVPVPLAEARRSETARQPPSKRLRYSVEVGSPRQPPQILSPNESTSAGVTPQFSSTASTGLIPGTIAASPLTPAASSPYSDGGSTRQTSSSHGLLASPDVRRLSVNSLLSGPPGPINRQYAPPSERAINARTTLCLSEVTTYYGVDAGFEDLDLGKNDDSHAIFKAFRGSTVEDDIAAADSVRGKLEKNFTGPKGYYDRPVPVKIPRDLEPLPAKLRENPMNLLYFHHFMNHTAKALVPHDDQQSNPYRHVLPQMAVKNDNLLSLMLAYSASHRAHLLNQPEPATRIALWVQDIFPALRRALNDPNRSISNANIATAIMLASLEIVSPTAFGYQIPWQRHLGLARDLIASRPDGLRWTRSWTQEDQIRAFLWSWLAYLDVLGSFSGGRGESSTAWIVDYEKDDYEEEFDEIDCIMGMTTRCVYILAKIAELAKECDALRTTSGVAAAGDARPPATGGREWRPSKDIITRAWALEDEAKHSMALPPQPCKHLHASGDVARWDQEEMAALNESFHWAGLVHLHRRVLGKPSGHEDVQAAVLKIHDCIDCMPMGAKVEASLLFPLFTAACETAEEEVVRRDLVRERLDSMGRSGFLEVCKAKVLIEKVWESGRPWEDLLTTEFIG</sequence>
<organism evidence="14 15">
    <name type="scientific">Cytospora paraplurivora</name>
    <dbReference type="NCBI Taxonomy" id="2898453"/>
    <lineage>
        <taxon>Eukaryota</taxon>
        <taxon>Fungi</taxon>
        <taxon>Dikarya</taxon>
        <taxon>Ascomycota</taxon>
        <taxon>Pezizomycotina</taxon>
        <taxon>Sordariomycetes</taxon>
        <taxon>Sordariomycetidae</taxon>
        <taxon>Diaporthales</taxon>
        <taxon>Cytosporaceae</taxon>
        <taxon>Cytospora</taxon>
    </lineage>
</organism>
<gene>
    <name evidence="14" type="primary">cyp15</name>
    <name evidence="14" type="ORF">SLS53_003245</name>
</gene>
<name>A0AAN9YJU8_9PEZI</name>
<feature type="repeat" description="WD" evidence="11">
    <location>
        <begin position="111"/>
        <end position="144"/>
    </location>
</feature>
<feature type="domain" description="PPIase cyclophilin-type" evidence="13">
    <location>
        <begin position="471"/>
        <end position="600"/>
    </location>
</feature>
<dbReference type="FunFam" id="2.130.10.10:FF:000450">
    <property type="entry name" value="Peptidylprolyl isomerase domain and WD-repeat protein 1"/>
    <property type="match status" value="1"/>
</dbReference>
<dbReference type="PROSITE" id="PS50072">
    <property type="entry name" value="CSA_PPIASE_2"/>
    <property type="match status" value="1"/>
</dbReference>
<dbReference type="InterPro" id="IPR029000">
    <property type="entry name" value="Cyclophilin-like_dom_sf"/>
</dbReference>
<evidence type="ECO:0000256" key="8">
    <source>
        <dbReference type="ARBA" id="ARBA00023242"/>
    </source>
</evidence>
<dbReference type="GO" id="GO:0003755">
    <property type="term" value="F:peptidyl-prolyl cis-trans isomerase activity"/>
    <property type="evidence" value="ECO:0007669"/>
    <property type="project" value="UniProtKB-KW"/>
</dbReference>
<reference evidence="14 15" key="1">
    <citation type="journal article" date="2023" name="PLoS ONE">
        <title>Cytospora paraplurivora sp. nov. isolated from orchards with fruit tree decline syndrome in Ontario, Canada.</title>
        <authorList>
            <person name="Ilyukhin E."/>
            <person name="Nguyen H.D.T."/>
            <person name="Castle A.J."/>
            <person name="Ellouze W."/>
        </authorList>
    </citation>
    <scope>NUCLEOTIDE SEQUENCE [LARGE SCALE GENOMIC DNA]</scope>
    <source>
        <strain evidence="14 15">FDS-564</strain>
    </source>
</reference>
<dbReference type="GO" id="GO:0006457">
    <property type="term" value="P:protein folding"/>
    <property type="evidence" value="ECO:0007669"/>
    <property type="project" value="InterPro"/>
</dbReference>
<comment type="caution">
    <text evidence="14">The sequence shown here is derived from an EMBL/GenBank/DDBJ whole genome shotgun (WGS) entry which is preliminary data.</text>
</comment>
<feature type="region of interest" description="Disordered" evidence="12">
    <location>
        <begin position="646"/>
        <end position="720"/>
    </location>
</feature>
<keyword evidence="7 14" id="KW-0413">Isomerase</keyword>
<dbReference type="InterPro" id="IPR020892">
    <property type="entry name" value="Cyclophilin-type_PPIase_CS"/>
</dbReference>
<feature type="region of interest" description="Disordered" evidence="12">
    <location>
        <begin position="778"/>
        <end position="866"/>
    </location>
</feature>
<keyword evidence="8" id="KW-0539">Nucleus</keyword>
<evidence type="ECO:0000259" key="13">
    <source>
        <dbReference type="PROSITE" id="PS50072"/>
    </source>
</evidence>
<dbReference type="SMART" id="SM00320">
    <property type="entry name" value="WD40"/>
    <property type="match status" value="4"/>
</dbReference>
<feature type="repeat" description="WD" evidence="11">
    <location>
        <begin position="67"/>
        <end position="99"/>
    </location>
</feature>
<feature type="region of interest" description="Disordered" evidence="12">
    <location>
        <begin position="1"/>
        <end position="44"/>
    </location>
</feature>
<proteinExistence type="inferred from homology"/>
<dbReference type="Gene3D" id="2.40.100.10">
    <property type="entry name" value="Cyclophilin-like"/>
    <property type="match status" value="1"/>
</dbReference>
<evidence type="ECO:0000256" key="12">
    <source>
        <dbReference type="SAM" id="MobiDB-lite"/>
    </source>
</evidence>
<feature type="compositionally biased region" description="Polar residues" evidence="12">
    <location>
        <begin position="806"/>
        <end position="828"/>
    </location>
</feature>
<keyword evidence="5" id="KW-0677">Repeat</keyword>
<dbReference type="Proteomes" id="UP001320245">
    <property type="component" value="Unassembled WGS sequence"/>
</dbReference>
<evidence type="ECO:0000256" key="4">
    <source>
        <dbReference type="ARBA" id="ARBA00022574"/>
    </source>
</evidence>
<evidence type="ECO:0000256" key="5">
    <source>
        <dbReference type="ARBA" id="ARBA00022737"/>
    </source>
</evidence>
<feature type="compositionally biased region" description="Basic and acidic residues" evidence="12">
    <location>
        <begin position="1"/>
        <end position="20"/>
    </location>
</feature>
<dbReference type="PANTHER" id="PTHR45625:SF4">
    <property type="entry name" value="PEPTIDYLPROLYL ISOMERASE DOMAIN AND WD REPEAT-CONTAINING PROTEIN 1"/>
    <property type="match status" value="1"/>
</dbReference>
<evidence type="ECO:0000313" key="14">
    <source>
        <dbReference type="EMBL" id="KAK7745010.1"/>
    </source>
</evidence>
<dbReference type="PROSITE" id="PS00170">
    <property type="entry name" value="CSA_PPIASE_1"/>
    <property type="match status" value="1"/>
</dbReference>
<dbReference type="Pfam" id="PF11951">
    <property type="entry name" value="Fungal_trans_2"/>
    <property type="match status" value="1"/>
</dbReference>
<dbReference type="InterPro" id="IPR015943">
    <property type="entry name" value="WD40/YVTN_repeat-like_dom_sf"/>
</dbReference>
<dbReference type="SUPFAM" id="SSF50891">
    <property type="entry name" value="Cyclophilin-like"/>
    <property type="match status" value="1"/>
</dbReference>
<evidence type="ECO:0000256" key="7">
    <source>
        <dbReference type="ARBA" id="ARBA00023235"/>
    </source>
</evidence>
<dbReference type="InterPro" id="IPR021858">
    <property type="entry name" value="Fun_TF"/>
</dbReference>
<dbReference type="InterPro" id="IPR044666">
    <property type="entry name" value="Cyclophilin_A-like"/>
</dbReference>
<dbReference type="PROSITE" id="PS50082">
    <property type="entry name" value="WD_REPEATS_2"/>
    <property type="match status" value="2"/>
</dbReference>
<evidence type="ECO:0000256" key="2">
    <source>
        <dbReference type="ARBA" id="ARBA00007365"/>
    </source>
</evidence>
<feature type="compositionally biased region" description="Basic and acidic residues" evidence="12">
    <location>
        <begin position="700"/>
        <end position="710"/>
    </location>
</feature>
<evidence type="ECO:0000313" key="15">
    <source>
        <dbReference type="Proteomes" id="UP001320245"/>
    </source>
</evidence>
<keyword evidence="15" id="KW-1185">Reference proteome</keyword>
<feature type="compositionally biased region" description="Polar residues" evidence="12">
    <location>
        <begin position="851"/>
        <end position="861"/>
    </location>
</feature>
<protein>
    <recommendedName>
        <fullName evidence="10">Peptidyl-prolyl cis-trans isomerase-like 1</fullName>
        <ecNumber evidence="3">5.2.1.8</ecNumber>
    </recommendedName>
    <alternativeName>
        <fullName evidence="9">Rotamase</fullName>
    </alternativeName>
</protein>
<dbReference type="InterPro" id="IPR036322">
    <property type="entry name" value="WD40_repeat_dom_sf"/>
</dbReference>
<evidence type="ECO:0000256" key="3">
    <source>
        <dbReference type="ARBA" id="ARBA00013194"/>
    </source>
</evidence>
<evidence type="ECO:0000256" key="6">
    <source>
        <dbReference type="ARBA" id="ARBA00023110"/>
    </source>
</evidence>
<accession>A0AAN9YJU8</accession>
<evidence type="ECO:0000256" key="1">
    <source>
        <dbReference type="ARBA" id="ARBA00000971"/>
    </source>
</evidence>
<comment type="similarity">
    <text evidence="2">Belongs to the cyclophilin-type PPIase family.</text>
</comment>
<dbReference type="InterPro" id="IPR002130">
    <property type="entry name" value="Cyclophilin-type_PPIase_dom"/>
</dbReference>
<keyword evidence="4 11" id="KW-0853">WD repeat</keyword>
<dbReference type="PROSITE" id="PS50294">
    <property type="entry name" value="WD_REPEATS_REGION"/>
    <property type="match status" value="2"/>
</dbReference>
<dbReference type="Gene3D" id="2.130.10.10">
    <property type="entry name" value="YVTN repeat-like/Quinoprotein amine dehydrogenase"/>
    <property type="match status" value="1"/>
</dbReference>
<dbReference type="GO" id="GO:0005634">
    <property type="term" value="C:nucleus"/>
    <property type="evidence" value="ECO:0007669"/>
    <property type="project" value="UniProtKB-ARBA"/>
</dbReference>
<dbReference type="PANTHER" id="PTHR45625">
    <property type="entry name" value="PEPTIDYL-PROLYL CIS-TRANS ISOMERASE-RELATED"/>
    <property type="match status" value="1"/>
</dbReference>
<dbReference type="FunFam" id="2.40.100.10:FF:000003">
    <property type="entry name" value="Peptidylprolyl isomerase domain and WD repeat-containing 1"/>
    <property type="match status" value="1"/>
</dbReference>
<evidence type="ECO:0000256" key="10">
    <source>
        <dbReference type="ARBA" id="ARBA00040798"/>
    </source>
</evidence>
<keyword evidence="6" id="KW-0697">Rotamase</keyword>